<proteinExistence type="inferred from homology"/>
<dbReference type="Pfam" id="PF02798">
    <property type="entry name" value="GST_N"/>
    <property type="match status" value="1"/>
</dbReference>
<dbReference type="GO" id="GO:0006749">
    <property type="term" value="P:glutathione metabolic process"/>
    <property type="evidence" value="ECO:0007669"/>
    <property type="project" value="TreeGrafter"/>
</dbReference>
<evidence type="ECO:0000313" key="8">
    <source>
        <dbReference type="EMBL" id="CAG9312460.1"/>
    </source>
</evidence>
<dbReference type="InterPro" id="IPR050213">
    <property type="entry name" value="GST_superfamily"/>
</dbReference>
<dbReference type="GO" id="GO:0004364">
    <property type="term" value="F:glutathione transferase activity"/>
    <property type="evidence" value="ECO:0007669"/>
    <property type="project" value="UniProtKB-EC"/>
</dbReference>
<feature type="domain" description="GST N-terminal" evidence="6">
    <location>
        <begin position="12"/>
        <end position="93"/>
    </location>
</feature>
<dbReference type="InterPro" id="IPR036249">
    <property type="entry name" value="Thioredoxin-like_sf"/>
</dbReference>
<comment type="function">
    <text evidence="1">Conjugation of reduced glutathione to a wide number of exogenous and endogenous hydrophobic electrophiles.</text>
</comment>
<dbReference type="Gene3D" id="1.20.1050.130">
    <property type="match status" value="1"/>
</dbReference>
<sequence>MALALVVINKMQKPTIAYWGVRSLAEPIRMLLHHLEVDFEDKYYVFGEEEWPQDKERLGLDFPNLPYYIDDQVKLTESYAIFLYIALKYNPNYLGRTTIEQAHVNMVYGVLKDIFMPFALAGYEPDASTRMPMTLDSKRAALEKVSSYLEGKRFFNGDQPTYVDFYAHELIERIEAYSPDYLAAISPNFAAFKTHFRELAHMDEFLSRLRLKFNLSRAHWGN</sequence>
<evidence type="ECO:0000256" key="5">
    <source>
        <dbReference type="ARBA" id="ARBA00047960"/>
    </source>
</evidence>
<dbReference type="Pfam" id="PF00043">
    <property type="entry name" value="GST_C"/>
    <property type="match status" value="1"/>
</dbReference>
<dbReference type="InterPro" id="IPR010987">
    <property type="entry name" value="Glutathione-S-Trfase_C-like"/>
</dbReference>
<dbReference type="PANTHER" id="PTHR11571:SF222">
    <property type="entry name" value="GLUTATHIONE TRANSFERASE"/>
    <property type="match status" value="1"/>
</dbReference>
<evidence type="ECO:0000256" key="1">
    <source>
        <dbReference type="ARBA" id="ARBA00003701"/>
    </source>
</evidence>
<dbReference type="Proteomes" id="UP001162131">
    <property type="component" value="Unassembled WGS sequence"/>
</dbReference>
<comment type="catalytic activity">
    <reaction evidence="5">
        <text>RX + glutathione = an S-substituted glutathione + a halide anion + H(+)</text>
        <dbReference type="Rhea" id="RHEA:16437"/>
        <dbReference type="ChEBI" id="CHEBI:15378"/>
        <dbReference type="ChEBI" id="CHEBI:16042"/>
        <dbReference type="ChEBI" id="CHEBI:17792"/>
        <dbReference type="ChEBI" id="CHEBI:57925"/>
        <dbReference type="ChEBI" id="CHEBI:90779"/>
        <dbReference type="EC" id="2.5.1.18"/>
    </reaction>
</comment>
<dbReference type="InterPro" id="IPR004046">
    <property type="entry name" value="GST_C"/>
</dbReference>
<keyword evidence="4" id="KW-0808">Transferase</keyword>
<evidence type="ECO:0000313" key="9">
    <source>
        <dbReference type="Proteomes" id="UP001162131"/>
    </source>
</evidence>
<dbReference type="SUPFAM" id="SSF52833">
    <property type="entry name" value="Thioredoxin-like"/>
    <property type="match status" value="1"/>
</dbReference>
<evidence type="ECO:0000259" key="6">
    <source>
        <dbReference type="PROSITE" id="PS50404"/>
    </source>
</evidence>
<feature type="domain" description="GST C-terminal" evidence="7">
    <location>
        <begin position="97"/>
        <end position="213"/>
    </location>
</feature>
<protein>
    <recommendedName>
        <fullName evidence="3">glutathione transferase</fullName>
        <ecNumber evidence="3">2.5.1.18</ecNumber>
    </recommendedName>
</protein>
<reference evidence="8" key="1">
    <citation type="submission" date="2021-09" db="EMBL/GenBank/DDBJ databases">
        <authorList>
            <consortium name="AG Swart"/>
            <person name="Singh M."/>
            <person name="Singh A."/>
            <person name="Seah K."/>
            <person name="Emmerich C."/>
        </authorList>
    </citation>
    <scope>NUCLEOTIDE SEQUENCE</scope>
    <source>
        <strain evidence="8">ATCC30299</strain>
    </source>
</reference>
<organism evidence="8 9">
    <name type="scientific">Blepharisma stoltei</name>
    <dbReference type="NCBI Taxonomy" id="1481888"/>
    <lineage>
        <taxon>Eukaryota</taxon>
        <taxon>Sar</taxon>
        <taxon>Alveolata</taxon>
        <taxon>Ciliophora</taxon>
        <taxon>Postciliodesmatophora</taxon>
        <taxon>Heterotrichea</taxon>
        <taxon>Heterotrichida</taxon>
        <taxon>Blepharismidae</taxon>
        <taxon>Blepharisma</taxon>
    </lineage>
</organism>
<comment type="similarity">
    <text evidence="2">Belongs to the GST superfamily. Mu family.</text>
</comment>
<dbReference type="PROSITE" id="PS50404">
    <property type="entry name" value="GST_NTER"/>
    <property type="match status" value="1"/>
</dbReference>
<dbReference type="SUPFAM" id="SSF47616">
    <property type="entry name" value="GST C-terminal domain-like"/>
    <property type="match status" value="1"/>
</dbReference>
<keyword evidence="9" id="KW-1185">Reference proteome</keyword>
<accession>A0AAU9ISI1</accession>
<dbReference type="InterPro" id="IPR004045">
    <property type="entry name" value="Glutathione_S-Trfase_N"/>
</dbReference>
<dbReference type="PANTHER" id="PTHR11571">
    <property type="entry name" value="GLUTATHIONE S-TRANSFERASE"/>
    <property type="match status" value="1"/>
</dbReference>
<dbReference type="SFLD" id="SFLDS00019">
    <property type="entry name" value="Glutathione_Transferase_(cytos"/>
    <property type="match status" value="1"/>
</dbReference>
<name>A0AAU9ISI1_9CILI</name>
<evidence type="ECO:0000256" key="2">
    <source>
        <dbReference type="ARBA" id="ARBA00005861"/>
    </source>
</evidence>
<comment type="caution">
    <text evidence="8">The sequence shown here is derived from an EMBL/GenBank/DDBJ whole genome shotgun (WGS) entry which is preliminary data.</text>
</comment>
<evidence type="ECO:0000256" key="4">
    <source>
        <dbReference type="ARBA" id="ARBA00022679"/>
    </source>
</evidence>
<dbReference type="EMBL" id="CAJZBQ010000006">
    <property type="protein sequence ID" value="CAG9312460.1"/>
    <property type="molecule type" value="Genomic_DNA"/>
</dbReference>
<dbReference type="AlphaFoldDB" id="A0AAU9ISI1"/>
<evidence type="ECO:0000259" key="7">
    <source>
        <dbReference type="PROSITE" id="PS50405"/>
    </source>
</evidence>
<dbReference type="InterPro" id="IPR040079">
    <property type="entry name" value="Glutathione_S-Trfase"/>
</dbReference>
<dbReference type="PROSITE" id="PS50405">
    <property type="entry name" value="GST_CTER"/>
    <property type="match status" value="1"/>
</dbReference>
<dbReference type="InterPro" id="IPR036282">
    <property type="entry name" value="Glutathione-S-Trfase_C_sf"/>
</dbReference>
<dbReference type="EC" id="2.5.1.18" evidence="3"/>
<gene>
    <name evidence="8" type="ORF">BSTOLATCC_MIC6563</name>
</gene>
<evidence type="ECO:0000256" key="3">
    <source>
        <dbReference type="ARBA" id="ARBA00012452"/>
    </source>
</evidence>